<gene>
    <name evidence="2" type="ORF">LR48_Vigan08g157300</name>
</gene>
<dbReference type="AlphaFoldDB" id="A0A0L9V6R7"/>
<dbReference type="Gramene" id="KOM50746">
    <property type="protein sequence ID" value="KOM50746"/>
    <property type="gene ID" value="LR48_Vigan08g157300"/>
</dbReference>
<organism evidence="2 3">
    <name type="scientific">Phaseolus angularis</name>
    <name type="common">Azuki bean</name>
    <name type="synonym">Vigna angularis</name>
    <dbReference type="NCBI Taxonomy" id="3914"/>
    <lineage>
        <taxon>Eukaryota</taxon>
        <taxon>Viridiplantae</taxon>
        <taxon>Streptophyta</taxon>
        <taxon>Embryophyta</taxon>
        <taxon>Tracheophyta</taxon>
        <taxon>Spermatophyta</taxon>
        <taxon>Magnoliopsida</taxon>
        <taxon>eudicotyledons</taxon>
        <taxon>Gunneridae</taxon>
        <taxon>Pentapetalae</taxon>
        <taxon>rosids</taxon>
        <taxon>fabids</taxon>
        <taxon>Fabales</taxon>
        <taxon>Fabaceae</taxon>
        <taxon>Papilionoideae</taxon>
        <taxon>50 kb inversion clade</taxon>
        <taxon>NPAAA clade</taxon>
        <taxon>indigoferoid/millettioid clade</taxon>
        <taxon>Phaseoleae</taxon>
        <taxon>Vigna</taxon>
    </lineage>
</organism>
<evidence type="ECO:0000313" key="2">
    <source>
        <dbReference type="EMBL" id="KOM50746.1"/>
    </source>
</evidence>
<proteinExistence type="predicted"/>
<dbReference type="OMA" id="QTRKMAT"/>
<reference evidence="3" key="1">
    <citation type="journal article" date="2015" name="Proc. Natl. Acad. Sci. U.S.A.">
        <title>Genome sequencing of adzuki bean (Vigna angularis) provides insight into high starch and low fat accumulation and domestication.</title>
        <authorList>
            <person name="Yang K."/>
            <person name="Tian Z."/>
            <person name="Chen C."/>
            <person name="Luo L."/>
            <person name="Zhao B."/>
            <person name="Wang Z."/>
            <person name="Yu L."/>
            <person name="Li Y."/>
            <person name="Sun Y."/>
            <person name="Li W."/>
            <person name="Chen Y."/>
            <person name="Li Y."/>
            <person name="Zhang Y."/>
            <person name="Ai D."/>
            <person name="Zhao J."/>
            <person name="Shang C."/>
            <person name="Ma Y."/>
            <person name="Wu B."/>
            <person name="Wang M."/>
            <person name="Gao L."/>
            <person name="Sun D."/>
            <person name="Zhang P."/>
            <person name="Guo F."/>
            <person name="Wang W."/>
            <person name="Li Y."/>
            <person name="Wang J."/>
            <person name="Varshney R.K."/>
            <person name="Wang J."/>
            <person name="Ling H.Q."/>
            <person name="Wan P."/>
        </authorList>
    </citation>
    <scope>NUCLEOTIDE SEQUENCE</scope>
    <source>
        <strain evidence="3">cv. Jingnong 6</strain>
    </source>
</reference>
<protein>
    <submittedName>
        <fullName evidence="2">Uncharacterized protein</fullName>
    </submittedName>
</protein>
<feature type="non-terminal residue" evidence="2">
    <location>
        <position position="1"/>
    </location>
</feature>
<accession>A0A0L9V6R7</accession>
<evidence type="ECO:0000256" key="1">
    <source>
        <dbReference type="SAM" id="MobiDB-lite"/>
    </source>
</evidence>
<dbReference type="PANTHER" id="PTHR37721:SF1">
    <property type="entry name" value="OS05G0464200 PROTEIN"/>
    <property type="match status" value="1"/>
</dbReference>
<name>A0A0L9V6R7_PHAAN</name>
<dbReference type="EMBL" id="CM003378">
    <property type="protein sequence ID" value="KOM50746.1"/>
    <property type="molecule type" value="Genomic_DNA"/>
</dbReference>
<dbReference type="Proteomes" id="UP000053144">
    <property type="component" value="Chromosome 8"/>
</dbReference>
<feature type="region of interest" description="Disordered" evidence="1">
    <location>
        <begin position="51"/>
        <end position="77"/>
    </location>
</feature>
<sequence>FLFFQTRKMATNNSTVHNKQTSFPPRRRGQIKAQIFSSLFKFVARTFSKEEENKGDINGGASAKSTPPPSDYGSDTS</sequence>
<dbReference type="PANTHER" id="PTHR37721">
    <property type="entry name" value="OS05G0464200 PROTEIN"/>
    <property type="match status" value="1"/>
</dbReference>
<evidence type="ECO:0000313" key="3">
    <source>
        <dbReference type="Proteomes" id="UP000053144"/>
    </source>
</evidence>